<accession>A0A7S2D3X2</accession>
<protein>
    <submittedName>
        <fullName evidence="2">Uncharacterized protein</fullName>
    </submittedName>
</protein>
<dbReference type="EMBL" id="HBGS01036671">
    <property type="protein sequence ID" value="CAD9443044.1"/>
    <property type="molecule type" value="Transcribed_RNA"/>
</dbReference>
<organism evidence="2">
    <name type="scientific">Octactis speculum</name>
    <dbReference type="NCBI Taxonomy" id="3111310"/>
    <lineage>
        <taxon>Eukaryota</taxon>
        <taxon>Sar</taxon>
        <taxon>Stramenopiles</taxon>
        <taxon>Ochrophyta</taxon>
        <taxon>Dictyochophyceae</taxon>
        <taxon>Dictyochales</taxon>
        <taxon>Dictyochaceae</taxon>
        <taxon>Octactis</taxon>
    </lineage>
</organism>
<evidence type="ECO:0000256" key="1">
    <source>
        <dbReference type="SAM" id="MobiDB-lite"/>
    </source>
</evidence>
<proteinExistence type="predicted"/>
<evidence type="ECO:0000313" key="2">
    <source>
        <dbReference type="EMBL" id="CAD9443044.1"/>
    </source>
</evidence>
<feature type="compositionally biased region" description="Low complexity" evidence="1">
    <location>
        <begin position="56"/>
        <end position="66"/>
    </location>
</feature>
<dbReference type="AlphaFoldDB" id="A0A7S2D3X2"/>
<sequence length="161" mass="18111">MDLLRAAEAQNPDLLKPVEDFFLKRRQESERAVIEEEEEPPQKKAKQTRSPPPSAPAAKKTVAKKPQSSAKDKAKNTEIEGDEIEGAPEGALDRVGKVFTDTEDKTDYQITMLRKEKKSSGKGIVWVYDYIAVGKGSKKSLETHFSEVEDLLSWARIHDEK</sequence>
<feature type="region of interest" description="Disordered" evidence="1">
    <location>
        <begin position="30"/>
        <end position="98"/>
    </location>
</feature>
<name>A0A7S2D3X2_9STRA</name>
<reference evidence="2" key="1">
    <citation type="submission" date="2021-01" db="EMBL/GenBank/DDBJ databases">
        <authorList>
            <person name="Corre E."/>
            <person name="Pelletier E."/>
            <person name="Niang G."/>
            <person name="Scheremetjew M."/>
            <person name="Finn R."/>
            <person name="Kale V."/>
            <person name="Holt S."/>
            <person name="Cochrane G."/>
            <person name="Meng A."/>
            <person name="Brown T."/>
            <person name="Cohen L."/>
        </authorList>
    </citation>
    <scope>NUCLEOTIDE SEQUENCE</scope>
    <source>
        <strain evidence="2">CCMP1381</strain>
    </source>
</reference>
<gene>
    <name evidence="2" type="ORF">DSPE1174_LOCUS18984</name>
</gene>